<protein>
    <submittedName>
        <fullName evidence="1">Ubiquitin carboxyl-terminal hydrolase 33 isoform X1</fullName>
    </submittedName>
</protein>
<keyword evidence="1" id="KW-0378">Hydrolase</keyword>
<feature type="non-terminal residue" evidence="1">
    <location>
        <position position="1"/>
    </location>
</feature>
<name>A0A6S7KMR6_PARCT</name>
<accession>A0A6S7KMR6</accession>
<dbReference type="SMART" id="SM00695">
    <property type="entry name" value="DUSP"/>
    <property type="match status" value="1"/>
</dbReference>
<organism evidence="1 2">
    <name type="scientific">Paramuricea clavata</name>
    <name type="common">Red gorgonian</name>
    <name type="synonym">Violescent sea-whip</name>
    <dbReference type="NCBI Taxonomy" id="317549"/>
    <lineage>
        <taxon>Eukaryota</taxon>
        <taxon>Metazoa</taxon>
        <taxon>Cnidaria</taxon>
        <taxon>Anthozoa</taxon>
        <taxon>Octocorallia</taxon>
        <taxon>Malacalcyonacea</taxon>
        <taxon>Plexauridae</taxon>
        <taxon>Paramuricea</taxon>
    </lineage>
</organism>
<dbReference type="SUPFAM" id="SSF143791">
    <property type="entry name" value="DUSP-like"/>
    <property type="match status" value="1"/>
</dbReference>
<proteinExistence type="predicted"/>
<sequence>KELEELEKRRTYEFDTIKEIFDKSDSSAPQYFISIKWFKEWKNFVDGVNKDPPGPINNLRIGLQRKRVPKAAWDFLYSVYGGKPVLPVDEA</sequence>
<dbReference type="Proteomes" id="UP001152795">
    <property type="component" value="Unassembled WGS sequence"/>
</dbReference>
<dbReference type="GO" id="GO:0004843">
    <property type="term" value="F:cysteine-type deubiquitinase activity"/>
    <property type="evidence" value="ECO:0007669"/>
    <property type="project" value="InterPro"/>
</dbReference>
<dbReference type="Pfam" id="PF06337">
    <property type="entry name" value="DUSP"/>
    <property type="match status" value="1"/>
</dbReference>
<dbReference type="OrthoDB" id="8495010at2759"/>
<evidence type="ECO:0000313" key="2">
    <source>
        <dbReference type="Proteomes" id="UP001152795"/>
    </source>
</evidence>
<dbReference type="InterPro" id="IPR006615">
    <property type="entry name" value="Pept_C19_DUSP"/>
</dbReference>
<dbReference type="Gene3D" id="3.30.2230.10">
    <property type="entry name" value="DUSP-like"/>
    <property type="match status" value="1"/>
</dbReference>
<gene>
    <name evidence="1" type="ORF">PACLA_8A089218</name>
</gene>
<keyword evidence="2" id="KW-1185">Reference proteome</keyword>
<dbReference type="EMBL" id="CACRXK020034372">
    <property type="protein sequence ID" value="CAB4044254.1"/>
    <property type="molecule type" value="Genomic_DNA"/>
</dbReference>
<dbReference type="AlphaFoldDB" id="A0A6S7KMR6"/>
<dbReference type="InterPro" id="IPR035927">
    <property type="entry name" value="DUSP-like_sf"/>
</dbReference>
<reference evidence="1" key="1">
    <citation type="submission" date="2020-04" db="EMBL/GenBank/DDBJ databases">
        <authorList>
            <person name="Alioto T."/>
            <person name="Alioto T."/>
            <person name="Gomez Garrido J."/>
        </authorList>
    </citation>
    <scope>NUCLEOTIDE SEQUENCE</scope>
    <source>
        <strain evidence="1">A484AB</strain>
    </source>
</reference>
<comment type="caution">
    <text evidence="1">The sequence shown here is derived from an EMBL/GenBank/DDBJ whole genome shotgun (WGS) entry which is preliminary data.</text>
</comment>
<dbReference type="PROSITE" id="PS51283">
    <property type="entry name" value="DUSP"/>
    <property type="match status" value="1"/>
</dbReference>
<evidence type="ECO:0000313" key="1">
    <source>
        <dbReference type="EMBL" id="CAB4044254.1"/>
    </source>
</evidence>